<gene>
    <name evidence="1" type="ORF">UFOPK1421_00384</name>
</gene>
<organism evidence="1">
    <name type="scientific">freshwater metagenome</name>
    <dbReference type="NCBI Taxonomy" id="449393"/>
    <lineage>
        <taxon>unclassified sequences</taxon>
        <taxon>metagenomes</taxon>
        <taxon>ecological metagenomes</taxon>
    </lineage>
</organism>
<dbReference type="AlphaFoldDB" id="A0A6J6BBM8"/>
<protein>
    <submittedName>
        <fullName evidence="1">Unannotated protein</fullName>
    </submittedName>
</protein>
<sequence length="154" mass="16177">MALELTTAHTCQAKARSSHCAAVGWVLVTTFQVLRSRFTASAFCTKSPPSIERTSRWRAEGADAEITRRFFFANRTSSASASNDGATTTSVNTGASASAISRVTARFTATIPPKALTGSQALASEYACAIEPCVDTATPHGLACFTITHDALAN</sequence>
<name>A0A6J6BBM8_9ZZZZ</name>
<accession>A0A6J6BBM8</accession>
<dbReference type="EMBL" id="CAEZSL010000027">
    <property type="protein sequence ID" value="CAB4536401.1"/>
    <property type="molecule type" value="Genomic_DNA"/>
</dbReference>
<evidence type="ECO:0000313" key="1">
    <source>
        <dbReference type="EMBL" id="CAB4536401.1"/>
    </source>
</evidence>
<reference evidence="1" key="1">
    <citation type="submission" date="2020-05" db="EMBL/GenBank/DDBJ databases">
        <authorList>
            <person name="Chiriac C."/>
            <person name="Salcher M."/>
            <person name="Ghai R."/>
            <person name="Kavagutti S V."/>
        </authorList>
    </citation>
    <scope>NUCLEOTIDE SEQUENCE</scope>
</reference>
<proteinExistence type="predicted"/>